<reference evidence="1 2" key="1">
    <citation type="journal article" date="2021" name="BMC Genomics">
        <title>Datura genome reveals duplications of psychoactive alkaloid biosynthetic genes and high mutation rate following tissue culture.</title>
        <authorList>
            <person name="Rajewski A."/>
            <person name="Carter-House D."/>
            <person name="Stajich J."/>
            <person name="Litt A."/>
        </authorList>
    </citation>
    <scope>NUCLEOTIDE SEQUENCE [LARGE SCALE GENOMIC DNA]</scope>
    <source>
        <strain evidence="1">AR-01</strain>
    </source>
</reference>
<protein>
    <submittedName>
        <fullName evidence="1">Uncharacterized protein</fullName>
    </submittedName>
</protein>
<evidence type="ECO:0000313" key="2">
    <source>
        <dbReference type="Proteomes" id="UP000823775"/>
    </source>
</evidence>
<gene>
    <name evidence="1" type="ORF">HAX54_004211</name>
</gene>
<organism evidence="1 2">
    <name type="scientific">Datura stramonium</name>
    <name type="common">Jimsonweed</name>
    <name type="synonym">Common thornapple</name>
    <dbReference type="NCBI Taxonomy" id="4076"/>
    <lineage>
        <taxon>Eukaryota</taxon>
        <taxon>Viridiplantae</taxon>
        <taxon>Streptophyta</taxon>
        <taxon>Embryophyta</taxon>
        <taxon>Tracheophyta</taxon>
        <taxon>Spermatophyta</taxon>
        <taxon>Magnoliopsida</taxon>
        <taxon>eudicotyledons</taxon>
        <taxon>Gunneridae</taxon>
        <taxon>Pentapetalae</taxon>
        <taxon>asterids</taxon>
        <taxon>lamiids</taxon>
        <taxon>Solanales</taxon>
        <taxon>Solanaceae</taxon>
        <taxon>Solanoideae</taxon>
        <taxon>Datureae</taxon>
        <taxon>Datura</taxon>
    </lineage>
</organism>
<proteinExistence type="predicted"/>
<accession>A0ABS8WV47</accession>
<comment type="caution">
    <text evidence="1">The sequence shown here is derived from an EMBL/GenBank/DDBJ whole genome shotgun (WGS) entry which is preliminary data.</text>
</comment>
<name>A0ABS8WV47_DATST</name>
<keyword evidence="2" id="KW-1185">Reference proteome</keyword>
<evidence type="ECO:0000313" key="1">
    <source>
        <dbReference type="EMBL" id="MCE3215960.1"/>
    </source>
</evidence>
<dbReference type="Proteomes" id="UP000823775">
    <property type="component" value="Unassembled WGS sequence"/>
</dbReference>
<dbReference type="EMBL" id="JACEIK010011915">
    <property type="protein sequence ID" value="MCE3215960.1"/>
    <property type="molecule type" value="Genomic_DNA"/>
</dbReference>
<sequence length="155" mass="17278">MKFEARIWLDLVCARDKQQATTLPFPNLVSMLCMRAACPLFRPLDRAMQANSVITLATKTDKDAPVMKRTKCTRYKTPPPPSASSHTSAVPFDTAEFHSPTPPDLLNIAQRAKIHERQLVQLAKAVPSMIQLAIKKALQPARDKLTSLCSRIEVL</sequence>